<accession>A0A5P2XMD6</accession>
<evidence type="ECO:0000256" key="2">
    <source>
        <dbReference type="ARBA" id="ARBA00022777"/>
    </source>
</evidence>
<reference evidence="7 8" key="1">
    <citation type="submission" date="2017-09" db="EMBL/GenBank/DDBJ databases">
        <authorList>
            <person name="Lee N."/>
            <person name="Cho B.-K."/>
        </authorList>
    </citation>
    <scope>NUCLEOTIDE SEQUENCE [LARGE SCALE GENOMIC DNA]</scope>
    <source>
        <strain evidence="7 8">ATCC 27465</strain>
    </source>
</reference>
<evidence type="ECO:0000256" key="4">
    <source>
        <dbReference type="SAM" id="Phobius"/>
    </source>
</evidence>
<keyword evidence="4" id="KW-1133">Transmembrane helix</keyword>
<feature type="transmembrane region" description="Helical" evidence="4">
    <location>
        <begin position="203"/>
        <end position="228"/>
    </location>
</feature>
<feature type="transmembrane region" description="Helical" evidence="4">
    <location>
        <begin position="126"/>
        <end position="148"/>
    </location>
</feature>
<dbReference type="InterPro" id="IPR050482">
    <property type="entry name" value="Sensor_HK_TwoCompSys"/>
</dbReference>
<evidence type="ECO:0000313" key="9">
    <source>
        <dbReference type="Proteomes" id="UP000549009"/>
    </source>
</evidence>
<evidence type="ECO:0000256" key="1">
    <source>
        <dbReference type="ARBA" id="ARBA00022679"/>
    </source>
</evidence>
<evidence type="ECO:0000259" key="5">
    <source>
        <dbReference type="SMART" id="SM00387"/>
    </source>
</evidence>
<feature type="transmembrane region" description="Helical" evidence="4">
    <location>
        <begin position="332"/>
        <end position="353"/>
    </location>
</feature>
<evidence type="ECO:0000256" key="3">
    <source>
        <dbReference type="ARBA" id="ARBA00023012"/>
    </source>
</evidence>
<feature type="domain" description="Histidine kinase/HSP90-like ATPase" evidence="5">
    <location>
        <begin position="600"/>
        <end position="690"/>
    </location>
</feature>
<feature type="transmembrane region" description="Helical" evidence="4">
    <location>
        <begin position="240"/>
        <end position="261"/>
    </location>
</feature>
<protein>
    <submittedName>
        <fullName evidence="7">Sensor histidine kinase</fullName>
    </submittedName>
    <submittedName>
        <fullName evidence="6">Signal transduction histidine kinase</fullName>
    </submittedName>
</protein>
<gene>
    <name evidence="7" type="ORF">CP982_40075</name>
    <name evidence="6" type="ORF">FHS40_001426</name>
</gene>
<dbReference type="RefSeq" id="WP_150514988.1">
    <property type="nucleotide sequence ID" value="NZ_BMSQ01000009.1"/>
</dbReference>
<dbReference type="InterPro" id="IPR036890">
    <property type="entry name" value="HATPase_C_sf"/>
</dbReference>
<feature type="transmembrane region" description="Helical" evidence="4">
    <location>
        <begin position="160"/>
        <end position="183"/>
    </location>
</feature>
<dbReference type="InterPro" id="IPR003594">
    <property type="entry name" value="HATPase_dom"/>
</dbReference>
<keyword evidence="9" id="KW-1185">Reference proteome</keyword>
<dbReference type="EMBL" id="JACHJD010000002">
    <property type="protein sequence ID" value="MBB5102373.1"/>
    <property type="molecule type" value="Genomic_DNA"/>
</dbReference>
<dbReference type="Proteomes" id="UP000326505">
    <property type="component" value="Chromosome"/>
</dbReference>
<dbReference type="InterPro" id="IPR011712">
    <property type="entry name" value="Sig_transdc_His_kin_sub3_dim/P"/>
</dbReference>
<dbReference type="PANTHER" id="PTHR24421">
    <property type="entry name" value="NITRATE/NITRITE SENSOR PROTEIN NARX-RELATED"/>
    <property type="match status" value="1"/>
</dbReference>
<evidence type="ECO:0000313" key="7">
    <source>
        <dbReference type="EMBL" id="QEV64130.1"/>
    </source>
</evidence>
<name>A0A5P2XMD6_STRST</name>
<organism evidence="7 8">
    <name type="scientific">Streptomyces spectabilis</name>
    <dbReference type="NCBI Taxonomy" id="68270"/>
    <lineage>
        <taxon>Bacteria</taxon>
        <taxon>Bacillati</taxon>
        <taxon>Actinomycetota</taxon>
        <taxon>Actinomycetes</taxon>
        <taxon>Kitasatosporales</taxon>
        <taxon>Streptomycetaceae</taxon>
        <taxon>Streptomyces</taxon>
    </lineage>
</organism>
<keyword evidence="1" id="KW-0808">Transferase</keyword>
<reference evidence="6 9" key="2">
    <citation type="submission" date="2020-08" db="EMBL/GenBank/DDBJ databases">
        <title>Genomic Encyclopedia of Type Strains, Phase III (KMG-III): the genomes of soil and plant-associated and newly described type strains.</title>
        <authorList>
            <person name="Whitman W."/>
        </authorList>
    </citation>
    <scope>NUCLEOTIDE SEQUENCE [LARGE SCALE GENOMIC DNA]</scope>
    <source>
        <strain evidence="6 9">CECT 3146</strain>
    </source>
</reference>
<dbReference type="Pfam" id="PF02518">
    <property type="entry name" value="HATPase_c"/>
    <property type="match status" value="1"/>
</dbReference>
<evidence type="ECO:0000313" key="6">
    <source>
        <dbReference type="EMBL" id="MBB5102373.1"/>
    </source>
</evidence>
<keyword evidence="4" id="KW-0472">Membrane</keyword>
<dbReference type="Gene3D" id="1.20.5.1930">
    <property type="match status" value="1"/>
</dbReference>
<keyword evidence="4" id="KW-0812">Transmembrane</keyword>
<dbReference type="GO" id="GO:0046983">
    <property type="term" value="F:protein dimerization activity"/>
    <property type="evidence" value="ECO:0007669"/>
    <property type="project" value="InterPro"/>
</dbReference>
<dbReference type="CDD" id="cd16917">
    <property type="entry name" value="HATPase_UhpB-NarQ-NarX-like"/>
    <property type="match status" value="1"/>
</dbReference>
<feature type="transmembrane region" description="Helical" evidence="4">
    <location>
        <begin position="62"/>
        <end position="81"/>
    </location>
</feature>
<feature type="transmembrane region" description="Helical" evidence="4">
    <location>
        <begin position="29"/>
        <end position="50"/>
    </location>
</feature>
<proteinExistence type="predicted"/>
<feature type="transmembrane region" description="Helical" evidence="4">
    <location>
        <begin position="267"/>
        <end position="289"/>
    </location>
</feature>
<evidence type="ECO:0000313" key="8">
    <source>
        <dbReference type="Proteomes" id="UP000326505"/>
    </source>
</evidence>
<dbReference type="Gene3D" id="3.30.565.10">
    <property type="entry name" value="Histidine kinase-like ATPase, C-terminal domain"/>
    <property type="match status" value="1"/>
</dbReference>
<keyword evidence="3" id="KW-0902">Two-component regulatory system</keyword>
<dbReference type="GO" id="GO:0000155">
    <property type="term" value="F:phosphorelay sensor kinase activity"/>
    <property type="evidence" value="ECO:0007669"/>
    <property type="project" value="InterPro"/>
</dbReference>
<sequence>MNELAGAQATRAAPDAAARLLTRLAKKRTAWTVSVATALVVAATVTFAVLSRAAPRPAWHPWWLIVADSMFGVLLPSLGTLVASRRPSNPAGWLLLAAGFGAAFDSLVHAYALYAVPRGLPGGVLAAWSGNWSFVLFTFPIMFLFLIFPNGRLPTPCWRVTAKYVGACGLLNVIVGALLPGTLGNGYFPSITNPLGLPALEPVVPRLGLISIVTNLLPLLLSVASLLFRYRHSTGLVRRQLKWVAWATMVAILLVTVQIMVGDRPLGSIAIGLVPVLLSAAITVGIVRHNLFDIDRLLSNTLIYAALTGLAVGLYIGTVSAFGLLLQRSSSGLAALFATGVVAVLLQPLHTLLHRSVSRLVYGLRDDPYTALAVLGRRLEATHDPKRILPEAAAAVAEALRLPYVSIELVTSSSAGRNHTRVATRGTEPHELIELALVHQGEEIGSLIVGPRSPGEHFSKADTRLLRDAARHIAQAASAVRLSLTLLAAQERAVAVAAEERRRLARDLHDGVGPVLTGATWTLQAALTTLHRDPDAAHELLATALVHLRQGTEDLRLIATGLRSPADQLGLREAVLTHLGRVPLTMHTALPDDIPRLPAAVEEAAYWILAEAVANILRHADADNCWVTMDLDDTLSLTVADDGSGLPDRFRPGVGIASMRERAGEIGGTCDIRPRPRAGTEVVVCLPRALPGAGTGRQAVKGGIT</sequence>
<keyword evidence="2 7" id="KW-0418">Kinase</keyword>
<dbReference type="EMBL" id="CP023690">
    <property type="protein sequence ID" value="QEV64130.1"/>
    <property type="molecule type" value="Genomic_DNA"/>
</dbReference>
<dbReference type="KEGG" id="sspb:CP982_40075"/>
<feature type="transmembrane region" description="Helical" evidence="4">
    <location>
        <begin position="301"/>
        <end position="326"/>
    </location>
</feature>
<dbReference type="Proteomes" id="UP000549009">
    <property type="component" value="Unassembled WGS sequence"/>
</dbReference>
<dbReference type="OrthoDB" id="227596at2"/>
<dbReference type="SUPFAM" id="SSF55874">
    <property type="entry name" value="ATPase domain of HSP90 chaperone/DNA topoisomerase II/histidine kinase"/>
    <property type="match status" value="1"/>
</dbReference>
<dbReference type="GO" id="GO:0016020">
    <property type="term" value="C:membrane"/>
    <property type="evidence" value="ECO:0007669"/>
    <property type="project" value="InterPro"/>
</dbReference>
<dbReference type="SMART" id="SM00387">
    <property type="entry name" value="HATPase_c"/>
    <property type="match status" value="1"/>
</dbReference>
<dbReference type="Pfam" id="PF07730">
    <property type="entry name" value="HisKA_3"/>
    <property type="match status" value="1"/>
</dbReference>
<dbReference type="AlphaFoldDB" id="A0A5P2XMD6"/>
<feature type="transmembrane region" description="Helical" evidence="4">
    <location>
        <begin position="93"/>
        <end position="114"/>
    </location>
</feature>